<dbReference type="RefSeq" id="XP_010699274.1">
    <property type="nucleotide sequence ID" value="XM_010700972.1"/>
</dbReference>
<dbReference type="AlphaFoldDB" id="A0A088RR33"/>
<gene>
    <name evidence="2" type="ORF">LPMP_231170</name>
</gene>
<feature type="region of interest" description="Disordered" evidence="1">
    <location>
        <begin position="338"/>
        <end position="379"/>
    </location>
</feature>
<dbReference type="EMBL" id="CP009392">
    <property type="protein sequence ID" value="AIN98567.1"/>
    <property type="molecule type" value="Genomic_DNA"/>
</dbReference>
<dbReference type="VEuPathDB" id="TriTrypDB:LPMP_231170"/>
<evidence type="ECO:0000256" key="1">
    <source>
        <dbReference type="SAM" id="MobiDB-lite"/>
    </source>
</evidence>
<dbReference type="VEuPathDB" id="TriTrypDB:LPAL13_230018800"/>
<accession>A0A088RR33</accession>
<dbReference type="OrthoDB" id="263425at2759"/>
<dbReference type="GeneID" id="22575322"/>
<sequence>MSHQVAHTSATERQHLRQNYYTTSEQEAGLAHLWHMQRLASIRLSPSHTIQDVPDVDFQQPGRPSMDYYRQLYADRYAQQVRHDEAQIYAQNVKVLHHLLLASDDTTRKGRHMNLVPTSSEVCRFDNIEDQTLSRMRQRQTRQRQIAQENEKFLGHLLSVSPRVRTAKDLGAWHTTVHKKRVQQLSRFKPAEPFAGARLLEAASSRRRSSHGGVSGAAATAAAPYSISSELAAAPPLLRGHPYPPLSIAEASRTAPASLLPVVRTTSYGGVPLVLEDSIGSLGGVGNSEAATAGYAAALHHPPKRPPGTSRPDWQPISATDIPLLHYAADLQLRRDGGGGASTCVKGSSRSFSASSQRRGMQDSVHDARRGPNASSQRRHKTAFNTVRLVEPTEEGGVTQIWRHALRRRHERLAAEHTYYGSHTTLTGKPFTHRLPPQFEVSVGGAWEANNGCFVQCCPSADRPARAPPLLAPQVEPAAESGSRLAPTAPPAPVSGYPRRPLSSSESALRAPVQSKWRASIPKGWTTSLGPSDSATEAETADAQLCCASSCGAYAPI</sequence>
<reference evidence="2 3" key="1">
    <citation type="journal article" date="2015" name="Sci. Rep.">
        <title>The genome of Leishmania panamensis: insights into genomics of the L. (Viannia) subgenus.</title>
        <authorList>
            <person name="Llanes A."/>
            <person name="Restrepo C.M."/>
            <person name="Vecchio G.D."/>
            <person name="Anguizola F.J."/>
            <person name="Lleonart R."/>
        </authorList>
    </citation>
    <scope>NUCLEOTIDE SEQUENCE [LARGE SCALE GENOMIC DNA]</scope>
    <source>
        <strain evidence="2 3">MHOM/PA/94/PSC-1</strain>
    </source>
</reference>
<dbReference type="eggNOG" id="ENOG502S3X4">
    <property type="taxonomic scope" value="Eukaryota"/>
</dbReference>
<keyword evidence="3" id="KW-1185">Reference proteome</keyword>
<organism evidence="2 3">
    <name type="scientific">Leishmania panamensis</name>
    <dbReference type="NCBI Taxonomy" id="5679"/>
    <lineage>
        <taxon>Eukaryota</taxon>
        <taxon>Discoba</taxon>
        <taxon>Euglenozoa</taxon>
        <taxon>Kinetoplastea</taxon>
        <taxon>Metakinetoplastina</taxon>
        <taxon>Trypanosomatida</taxon>
        <taxon>Trypanosomatidae</taxon>
        <taxon>Leishmaniinae</taxon>
        <taxon>Leishmania</taxon>
        <taxon>Leishmania guyanensis species complex</taxon>
    </lineage>
</organism>
<evidence type="ECO:0000313" key="2">
    <source>
        <dbReference type="EMBL" id="AIN98567.1"/>
    </source>
</evidence>
<feature type="region of interest" description="Disordered" evidence="1">
    <location>
        <begin position="475"/>
        <end position="515"/>
    </location>
</feature>
<feature type="compositionally biased region" description="Low complexity" evidence="1">
    <location>
        <begin position="348"/>
        <end position="359"/>
    </location>
</feature>
<proteinExistence type="predicted"/>
<dbReference type="Proteomes" id="UP000063063">
    <property type="component" value="Chromosome 23"/>
</dbReference>
<name>A0A088RR33_LEIPA</name>
<evidence type="ECO:0000313" key="3">
    <source>
        <dbReference type="Proteomes" id="UP000063063"/>
    </source>
</evidence>
<dbReference type="KEGG" id="lpan:LPMP_231170"/>
<protein>
    <submittedName>
        <fullName evidence="2">Uncharacterized protein</fullName>
    </submittedName>
</protein>
<feature type="compositionally biased region" description="Basic and acidic residues" evidence="1">
    <location>
        <begin position="360"/>
        <end position="370"/>
    </location>
</feature>